<sequence>MPTKIIYQAGFNQPGTRLTYVEEMPKGDGVRKDKWVCTCGNIVILGLDNVRSGGTRSCGCLQRESATTHGCASHSDKHWLYERWNAMKKRCYYPKHPKYSSYGGKGIVVCRRWLYFVEYKTWIESQGMTAKDDFEVHRKDATKNYGPNNCICLPREEHRALEAERSRLVKYS</sequence>
<organism evidence="5">
    <name type="scientific">uncultured Caudovirales phage</name>
    <dbReference type="NCBI Taxonomy" id="2100421"/>
    <lineage>
        <taxon>Viruses</taxon>
        <taxon>Duplodnaviria</taxon>
        <taxon>Heunggongvirae</taxon>
        <taxon>Uroviricota</taxon>
        <taxon>Caudoviricetes</taxon>
        <taxon>Peduoviridae</taxon>
        <taxon>Maltschvirus</taxon>
        <taxon>Maltschvirus maltsch</taxon>
    </lineage>
</organism>
<evidence type="ECO:0000313" key="5">
    <source>
        <dbReference type="EMBL" id="CAB5238001.1"/>
    </source>
</evidence>
<dbReference type="EMBL" id="LR797025">
    <property type="protein sequence ID" value="CAB4182426.1"/>
    <property type="molecule type" value="Genomic_DNA"/>
</dbReference>
<dbReference type="EMBL" id="LR797258">
    <property type="protein sequence ID" value="CAB4198148.1"/>
    <property type="molecule type" value="Genomic_DNA"/>
</dbReference>
<reference evidence="5" key="1">
    <citation type="submission" date="2020-05" db="EMBL/GenBank/DDBJ databases">
        <authorList>
            <person name="Chiriac C."/>
            <person name="Salcher M."/>
            <person name="Ghai R."/>
            <person name="Kavagutti S V."/>
        </authorList>
    </citation>
    <scope>NUCLEOTIDE SEQUENCE</scope>
</reference>
<protein>
    <submittedName>
        <fullName evidence="5">Uncharacterized protein</fullName>
    </submittedName>
</protein>
<proteinExistence type="predicted"/>
<accession>A0A6J7XMP4</accession>
<dbReference type="EMBL" id="LR798456">
    <property type="protein sequence ID" value="CAB5238001.1"/>
    <property type="molecule type" value="Genomic_DNA"/>
</dbReference>
<gene>
    <name evidence="2" type="ORF">UFOVP1076_5</name>
    <name evidence="3" type="ORF">UFOVP1314_48</name>
    <name evidence="4" type="ORF">UFOVP1427_22</name>
    <name evidence="5" type="ORF">UFOVP1523_26</name>
    <name evidence="1" type="ORF">UFOVP991_5</name>
</gene>
<evidence type="ECO:0000313" key="4">
    <source>
        <dbReference type="EMBL" id="CAB4211298.1"/>
    </source>
</evidence>
<dbReference type="EMBL" id="LR796941">
    <property type="protein sequence ID" value="CAB4176113.1"/>
    <property type="molecule type" value="Genomic_DNA"/>
</dbReference>
<evidence type="ECO:0000313" key="1">
    <source>
        <dbReference type="EMBL" id="CAB4176113.1"/>
    </source>
</evidence>
<evidence type="ECO:0000313" key="2">
    <source>
        <dbReference type="EMBL" id="CAB4182426.1"/>
    </source>
</evidence>
<dbReference type="EMBL" id="LR797371">
    <property type="protein sequence ID" value="CAB4211298.1"/>
    <property type="molecule type" value="Genomic_DNA"/>
</dbReference>
<name>A0A6J7XMP4_9CAUD</name>
<evidence type="ECO:0000313" key="3">
    <source>
        <dbReference type="EMBL" id="CAB4198148.1"/>
    </source>
</evidence>